<comment type="caution">
    <text evidence="11">The sequence shown here is derived from an EMBL/GenBank/DDBJ whole genome shotgun (WGS) entry which is preliminary data.</text>
</comment>
<evidence type="ECO:0000256" key="5">
    <source>
        <dbReference type="ARBA" id="ARBA00022692"/>
    </source>
</evidence>
<evidence type="ECO:0000256" key="8">
    <source>
        <dbReference type="ARBA" id="ARBA00023136"/>
    </source>
</evidence>
<feature type="transmembrane region" description="Helical" evidence="9">
    <location>
        <begin position="187"/>
        <end position="204"/>
    </location>
</feature>
<dbReference type="Proteomes" id="UP001155182">
    <property type="component" value="Unassembled WGS sequence"/>
</dbReference>
<comment type="function">
    <text evidence="1">Required for the export of heme to the periplasm for the biogenesis of c-type cytochromes.</text>
</comment>
<dbReference type="EMBL" id="JAMWYS010000053">
    <property type="protein sequence ID" value="MCO4294158.1"/>
    <property type="molecule type" value="Genomic_DNA"/>
</dbReference>
<feature type="transmembrane region" description="Helical" evidence="9">
    <location>
        <begin position="5"/>
        <end position="24"/>
    </location>
</feature>
<feature type="transmembrane region" description="Helical" evidence="9">
    <location>
        <begin position="139"/>
        <end position="159"/>
    </location>
</feature>
<feature type="domain" description="Cytochrome c assembly protein" evidence="10">
    <location>
        <begin position="9"/>
        <end position="160"/>
    </location>
</feature>
<proteinExistence type="inferred from homology"/>
<dbReference type="InterPro" id="IPR045062">
    <property type="entry name" value="Cyt_c_biogenesis_CcsA/CcmC"/>
</dbReference>
<name>A0A9X2JDH6_9SPHI</name>
<evidence type="ECO:0000313" key="12">
    <source>
        <dbReference type="Proteomes" id="UP001155182"/>
    </source>
</evidence>
<evidence type="ECO:0000259" key="10">
    <source>
        <dbReference type="Pfam" id="PF01578"/>
    </source>
</evidence>
<accession>A0A9X2JDH6</accession>
<dbReference type="GO" id="GO:0015232">
    <property type="term" value="F:heme transmembrane transporter activity"/>
    <property type="evidence" value="ECO:0007669"/>
    <property type="project" value="InterPro"/>
</dbReference>
<feature type="transmembrane region" description="Helical" evidence="9">
    <location>
        <begin position="76"/>
        <end position="99"/>
    </location>
</feature>
<dbReference type="AlphaFoldDB" id="A0A9X2JDH6"/>
<dbReference type="Pfam" id="PF01578">
    <property type="entry name" value="Cytochrom_C_asm"/>
    <property type="match status" value="1"/>
</dbReference>
<evidence type="ECO:0000256" key="4">
    <source>
        <dbReference type="ARBA" id="ARBA00016463"/>
    </source>
</evidence>
<dbReference type="InterPro" id="IPR002541">
    <property type="entry name" value="Cyt_c_assembly"/>
</dbReference>
<gene>
    <name evidence="11" type="ORF">NF867_14950</name>
</gene>
<organism evidence="11 12">
    <name type="scientific">Solitalea agri</name>
    <dbReference type="NCBI Taxonomy" id="2953739"/>
    <lineage>
        <taxon>Bacteria</taxon>
        <taxon>Pseudomonadati</taxon>
        <taxon>Bacteroidota</taxon>
        <taxon>Sphingobacteriia</taxon>
        <taxon>Sphingobacteriales</taxon>
        <taxon>Sphingobacteriaceae</taxon>
        <taxon>Solitalea</taxon>
    </lineage>
</organism>
<feature type="transmembrane region" description="Helical" evidence="9">
    <location>
        <begin position="111"/>
        <end position="127"/>
    </location>
</feature>
<keyword evidence="12" id="KW-1185">Reference proteome</keyword>
<reference evidence="11" key="1">
    <citation type="submission" date="2022-06" db="EMBL/GenBank/DDBJ databases">
        <title>Solitalea sp. MAHUQ-68 isolated from rhizospheric soil.</title>
        <authorList>
            <person name="Huq M.A."/>
        </authorList>
    </citation>
    <scope>NUCLEOTIDE SEQUENCE</scope>
    <source>
        <strain evidence="11">MAHUQ-68</strain>
    </source>
</reference>
<dbReference type="InterPro" id="IPR003557">
    <property type="entry name" value="Cyt_c_biogenesis_CcmC"/>
</dbReference>
<evidence type="ECO:0000256" key="7">
    <source>
        <dbReference type="ARBA" id="ARBA00022989"/>
    </source>
</evidence>
<feature type="transmembrane region" description="Helical" evidence="9">
    <location>
        <begin position="44"/>
        <end position="64"/>
    </location>
</feature>
<dbReference type="GO" id="GO:0020037">
    <property type="term" value="F:heme binding"/>
    <property type="evidence" value="ECO:0007669"/>
    <property type="project" value="InterPro"/>
</dbReference>
<dbReference type="GO" id="GO:0005886">
    <property type="term" value="C:plasma membrane"/>
    <property type="evidence" value="ECO:0007669"/>
    <property type="project" value="TreeGrafter"/>
</dbReference>
<dbReference type="PRINTS" id="PR01386">
    <property type="entry name" value="CCMCBIOGNSIS"/>
</dbReference>
<keyword evidence="7 9" id="KW-1133">Transmembrane helix</keyword>
<protein>
    <recommendedName>
        <fullName evidence="4">Heme exporter protein C</fullName>
    </recommendedName>
</protein>
<keyword evidence="6" id="KW-0201">Cytochrome c-type biogenesis</keyword>
<dbReference type="PANTHER" id="PTHR30071">
    <property type="entry name" value="HEME EXPORTER PROTEIN C"/>
    <property type="match status" value="1"/>
</dbReference>
<comment type="subcellular location">
    <subcellularLocation>
        <location evidence="2">Membrane</location>
        <topology evidence="2">Multi-pass membrane protein</topology>
    </subcellularLocation>
</comment>
<evidence type="ECO:0000256" key="3">
    <source>
        <dbReference type="ARBA" id="ARBA00005840"/>
    </source>
</evidence>
<evidence type="ECO:0000256" key="9">
    <source>
        <dbReference type="SAM" id="Phobius"/>
    </source>
</evidence>
<evidence type="ECO:0000256" key="6">
    <source>
        <dbReference type="ARBA" id="ARBA00022748"/>
    </source>
</evidence>
<dbReference type="PANTHER" id="PTHR30071:SF1">
    <property type="entry name" value="CYTOCHROME B_B6 PROTEIN-RELATED"/>
    <property type="match status" value="1"/>
</dbReference>
<keyword evidence="5 9" id="KW-0812">Transmembrane</keyword>
<evidence type="ECO:0000256" key="1">
    <source>
        <dbReference type="ARBA" id="ARBA00002442"/>
    </source>
</evidence>
<dbReference type="RefSeq" id="WP_252589145.1">
    <property type="nucleotide sequence ID" value="NZ_JAMWYS010000053.1"/>
</dbReference>
<evidence type="ECO:0000256" key="2">
    <source>
        <dbReference type="ARBA" id="ARBA00004141"/>
    </source>
</evidence>
<sequence length="220" mass="25441">MTKNWWKLLAVVFIIYTIIAGLLFKVPHLAILHESIRNLYFHVPMWFTMTMLFLSSVIYSIKYLKSGNEQDDLRAVEFANVGLIFGILGLFTGSLWAKFTWGTWWTTDPKLNSALIAILIYLAYLVLRGSLDEEQKRARIGAVYNIFAFPVMIVLVFVLPRMTDSLHPGNGGNPGFGNYDLDSNMRLVFYPACMGWILLGFWIAQIRFRMRKMENYFLSK</sequence>
<evidence type="ECO:0000313" key="11">
    <source>
        <dbReference type="EMBL" id="MCO4294158.1"/>
    </source>
</evidence>
<keyword evidence="8 9" id="KW-0472">Membrane</keyword>
<dbReference type="GO" id="GO:0017004">
    <property type="term" value="P:cytochrome complex assembly"/>
    <property type="evidence" value="ECO:0007669"/>
    <property type="project" value="UniProtKB-KW"/>
</dbReference>
<comment type="similarity">
    <text evidence="3">Belongs to the CcmC/CycZ/HelC family.</text>
</comment>